<dbReference type="Proteomes" id="UP000321083">
    <property type="component" value="Unassembled WGS sequence"/>
</dbReference>
<reference evidence="1 2" key="1">
    <citation type="submission" date="2019-08" db="EMBL/GenBank/DDBJ databases">
        <title>100 year-old enigma solved: identification of Planctomyces bekefii, the type genus and species of the phylum Planctomycetes.</title>
        <authorList>
            <person name="Svetlana D.N."/>
            <person name="Overmann J."/>
        </authorList>
    </citation>
    <scope>NUCLEOTIDE SEQUENCE [LARGE SCALE GENOMIC DNA]</scope>
    <source>
        <strain evidence="1">Phe10_nw2017</strain>
    </source>
</reference>
<feature type="non-terminal residue" evidence="1">
    <location>
        <position position="1"/>
    </location>
</feature>
<gene>
    <name evidence="1" type="ORF">E3A20_22030</name>
</gene>
<evidence type="ECO:0000313" key="2">
    <source>
        <dbReference type="Proteomes" id="UP000321083"/>
    </source>
</evidence>
<comment type="caution">
    <text evidence="1">The sequence shown here is derived from an EMBL/GenBank/DDBJ whole genome shotgun (WGS) entry which is preliminary data.</text>
</comment>
<keyword evidence="2" id="KW-1185">Reference proteome</keyword>
<evidence type="ECO:0000313" key="1">
    <source>
        <dbReference type="EMBL" id="TWW08666.1"/>
    </source>
</evidence>
<sequence length="38" mass="4348">AQARLNPNLISDNGIAEKTYRLGLEKTFEMGNKRKKKN</sequence>
<dbReference type="AlphaFoldDB" id="A0A5C6M1N6"/>
<protein>
    <submittedName>
        <fullName evidence="1">Uncharacterized protein</fullName>
    </submittedName>
</protein>
<proteinExistence type="predicted"/>
<dbReference type="EMBL" id="SRHE01000559">
    <property type="protein sequence ID" value="TWW08666.1"/>
    <property type="molecule type" value="Genomic_DNA"/>
</dbReference>
<reference evidence="1 2" key="2">
    <citation type="submission" date="2019-08" db="EMBL/GenBank/DDBJ databases">
        <authorList>
            <person name="Henke P."/>
        </authorList>
    </citation>
    <scope>NUCLEOTIDE SEQUENCE [LARGE SCALE GENOMIC DNA]</scope>
    <source>
        <strain evidence="1">Phe10_nw2017</strain>
    </source>
</reference>
<name>A0A5C6M1N6_9PLAN</name>
<organism evidence="1 2">
    <name type="scientific">Planctomyces bekefii</name>
    <dbReference type="NCBI Taxonomy" id="1653850"/>
    <lineage>
        <taxon>Bacteria</taxon>
        <taxon>Pseudomonadati</taxon>
        <taxon>Planctomycetota</taxon>
        <taxon>Planctomycetia</taxon>
        <taxon>Planctomycetales</taxon>
        <taxon>Planctomycetaceae</taxon>
        <taxon>Planctomyces</taxon>
    </lineage>
</organism>
<accession>A0A5C6M1N6</accession>